<name>A0ABU6RQC1_9FABA</name>
<evidence type="ECO:0000313" key="1">
    <source>
        <dbReference type="EMBL" id="MED6126064.1"/>
    </source>
</evidence>
<feature type="non-terminal residue" evidence="1">
    <location>
        <position position="152"/>
    </location>
</feature>
<dbReference type="Proteomes" id="UP001341840">
    <property type="component" value="Unassembled WGS sequence"/>
</dbReference>
<proteinExistence type="predicted"/>
<gene>
    <name evidence="1" type="ORF">PIB30_074795</name>
</gene>
<accession>A0ABU6RQC1</accession>
<comment type="caution">
    <text evidence="1">The sequence shown here is derived from an EMBL/GenBank/DDBJ whole genome shotgun (WGS) entry which is preliminary data.</text>
</comment>
<evidence type="ECO:0000313" key="2">
    <source>
        <dbReference type="Proteomes" id="UP001341840"/>
    </source>
</evidence>
<reference evidence="1 2" key="1">
    <citation type="journal article" date="2023" name="Plants (Basel)">
        <title>Bridging the Gap: Combining Genomics and Transcriptomics Approaches to Understand Stylosanthes scabra, an Orphan Legume from the Brazilian Caatinga.</title>
        <authorList>
            <person name="Ferreira-Neto J.R.C."/>
            <person name="da Silva M.D."/>
            <person name="Binneck E."/>
            <person name="de Melo N.F."/>
            <person name="da Silva R.H."/>
            <person name="de Melo A.L.T.M."/>
            <person name="Pandolfi V."/>
            <person name="Bustamante F.O."/>
            <person name="Brasileiro-Vidal A.C."/>
            <person name="Benko-Iseppon A.M."/>
        </authorList>
    </citation>
    <scope>NUCLEOTIDE SEQUENCE [LARGE SCALE GENOMIC DNA]</scope>
    <source>
        <tissue evidence="1">Leaves</tissue>
    </source>
</reference>
<dbReference type="EMBL" id="JASCZI010031146">
    <property type="protein sequence ID" value="MED6126064.1"/>
    <property type="molecule type" value="Genomic_DNA"/>
</dbReference>
<organism evidence="1 2">
    <name type="scientific">Stylosanthes scabra</name>
    <dbReference type="NCBI Taxonomy" id="79078"/>
    <lineage>
        <taxon>Eukaryota</taxon>
        <taxon>Viridiplantae</taxon>
        <taxon>Streptophyta</taxon>
        <taxon>Embryophyta</taxon>
        <taxon>Tracheophyta</taxon>
        <taxon>Spermatophyta</taxon>
        <taxon>Magnoliopsida</taxon>
        <taxon>eudicotyledons</taxon>
        <taxon>Gunneridae</taxon>
        <taxon>Pentapetalae</taxon>
        <taxon>rosids</taxon>
        <taxon>fabids</taxon>
        <taxon>Fabales</taxon>
        <taxon>Fabaceae</taxon>
        <taxon>Papilionoideae</taxon>
        <taxon>50 kb inversion clade</taxon>
        <taxon>dalbergioids sensu lato</taxon>
        <taxon>Dalbergieae</taxon>
        <taxon>Pterocarpus clade</taxon>
        <taxon>Stylosanthes</taxon>
    </lineage>
</organism>
<protein>
    <submittedName>
        <fullName evidence="1">Uncharacterized protein</fullName>
    </submittedName>
</protein>
<sequence>MRKSPCICVGSQQITFQSHVLTSPNVTQTFTSLIHPCIGVEDHAYAWKAPWQQATTHDQRLSHSCVAPNFTRPTHMRGSPRICVESSLVTFEAHVWKSSNVTLKMLSPLQSHAYMLDSQHMRGRQTQFPSSSSPRICVEASICVEAIQTQGQ</sequence>
<keyword evidence="2" id="KW-1185">Reference proteome</keyword>